<comment type="catalytic activity">
    <reaction evidence="1">
        <text>D-fructose(out) + N(pros)-phospho-L-histidyl-[protein] = D-fructose 1-phosphate(in) + L-histidyl-[protein]</text>
        <dbReference type="Rhea" id="RHEA:49252"/>
        <dbReference type="Rhea" id="RHEA-COMP:9745"/>
        <dbReference type="Rhea" id="RHEA-COMP:9746"/>
        <dbReference type="ChEBI" id="CHEBI:29979"/>
        <dbReference type="ChEBI" id="CHEBI:37721"/>
        <dbReference type="ChEBI" id="CHEBI:58674"/>
        <dbReference type="ChEBI" id="CHEBI:64837"/>
        <dbReference type="EC" id="2.7.1.202"/>
    </reaction>
</comment>
<evidence type="ECO:0000259" key="15">
    <source>
        <dbReference type="PROSITE" id="PS51099"/>
    </source>
</evidence>
<evidence type="ECO:0000256" key="9">
    <source>
        <dbReference type="ARBA" id="ARBA00022683"/>
    </source>
</evidence>
<evidence type="ECO:0000256" key="4">
    <source>
        <dbReference type="ARBA" id="ARBA00022448"/>
    </source>
</evidence>
<evidence type="ECO:0000313" key="18">
    <source>
        <dbReference type="Proteomes" id="UP000325177"/>
    </source>
</evidence>
<name>A0A5P1USG7_9GAMM</name>
<evidence type="ECO:0000256" key="2">
    <source>
        <dbReference type="ARBA" id="ARBA00004429"/>
    </source>
</evidence>
<evidence type="ECO:0000313" key="17">
    <source>
        <dbReference type="EMBL" id="QER39063.1"/>
    </source>
</evidence>
<feature type="transmembrane region" description="Helical" evidence="14">
    <location>
        <begin position="437"/>
        <end position="460"/>
    </location>
</feature>
<keyword evidence="6" id="KW-0597">Phosphoprotein</keyword>
<feature type="transmembrane region" description="Helical" evidence="14">
    <location>
        <begin position="282"/>
        <end position="304"/>
    </location>
</feature>
<dbReference type="Proteomes" id="UP000325177">
    <property type="component" value="Chromosome"/>
</dbReference>
<keyword evidence="18" id="KW-1185">Reference proteome</keyword>
<dbReference type="AlphaFoldDB" id="A0A5P1USG7"/>
<dbReference type="PROSITE" id="PS51099">
    <property type="entry name" value="PTS_EIIB_TYPE_2"/>
    <property type="match status" value="1"/>
</dbReference>
<evidence type="ECO:0000256" key="3">
    <source>
        <dbReference type="ARBA" id="ARBA00012799"/>
    </source>
</evidence>
<dbReference type="PANTHER" id="PTHR30505">
    <property type="entry name" value="FRUCTOSE-LIKE PERMEASE"/>
    <property type="match status" value="1"/>
</dbReference>
<comment type="subcellular location">
    <subcellularLocation>
        <location evidence="2">Cell inner membrane</location>
        <topology evidence="2">Multi-pass membrane protein</topology>
    </subcellularLocation>
</comment>
<evidence type="ECO:0000256" key="1">
    <source>
        <dbReference type="ARBA" id="ARBA00001401"/>
    </source>
</evidence>
<evidence type="ECO:0000256" key="8">
    <source>
        <dbReference type="ARBA" id="ARBA00022679"/>
    </source>
</evidence>
<dbReference type="InterPro" id="IPR013011">
    <property type="entry name" value="PTS_EIIB_2"/>
</dbReference>
<dbReference type="InterPro" id="IPR003352">
    <property type="entry name" value="PTS_EIIC"/>
</dbReference>
<evidence type="ECO:0000259" key="16">
    <source>
        <dbReference type="PROSITE" id="PS51104"/>
    </source>
</evidence>
<dbReference type="FunFam" id="3.40.50.2300:FF:000014">
    <property type="entry name" value="PTS system fructose-like transporter subunit IIB"/>
    <property type="match status" value="1"/>
</dbReference>
<dbReference type="PANTHER" id="PTHR30505:SF0">
    <property type="entry name" value="FRUCTOSE-LIKE PTS SYSTEM EIIBC COMPONENT-RELATED"/>
    <property type="match status" value="1"/>
</dbReference>
<feature type="transmembrane region" description="Helical" evidence="14">
    <location>
        <begin position="247"/>
        <end position="270"/>
    </location>
</feature>
<evidence type="ECO:0000256" key="5">
    <source>
        <dbReference type="ARBA" id="ARBA00022475"/>
    </source>
</evidence>
<organism evidence="17 18">
    <name type="scientific">Acinetobacter suaedae</name>
    <dbReference type="NCBI Taxonomy" id="2609668"/>
    <lineage>
        <taxon>Bacteria</taxon>
        <taxon>Pseudomonadati</taxon>
        <taxon>Pseudomonadota</taxon>
        <taxon>Gammaproteobacteria</taxon>
        <taxon>Moraxellales</taxon>
        <taxon>Moraxellaceae</taxon>
        <taxon>Acinetobacter</taxon>
    </lineage>
</organism>
<dbReference type="Gene3D" id="3.40.50.2300">
    <property type="match status" value="1"/>
</dbReference>
<evidence type="ECO:0000256" key="14">
    <source>
        <dbReference type="SAM" id="Phobius"/>
    </source>
</evidence>
<dbReference type="NCBIfam" id="TIGR00829">
    <property type="entry name" value="FRU"/>
    <property type="match status" value="1"/>
</dbReference>
<dbReference type="SUPFAM" id="SSF52794">
    <property type="entry name" value="PTS system IIB component-like"/>
    <property type="match status" value="1"/>
</dbReference>
<evidence type="ECO:0000256" key="13">
    <source>
        <dbReference type="ARBA" id="ARBA00023136"/>
    </source>
</evidence>
<evidence type="ECO:0000256" key="11">
    <source>
        <dbReference type="ARBA" id="ARBA00022777"/>
    </source>
</evidence>
<dbReference type="KEGG" id="asue:F2A31_04835"/>
<feature type="transmembrane region" description="Helical" evidence="14">
    <location>
        <begin position="324"/>
        <end position="344"/>
    </location>
</feature>
<evidence type="ECO:0000256" key="12">
    <source>
        <dbReference type="ARBA" id="ARBA00022989"/>
    </source>
</evidence>
<accession>A0A5P1USG7</accession>
<dbReference type="EC" id="2.7.1.202" evidence="3"/>
<dbReference type="GO" id="GO:0022877">
    <property type="term" value="F:protein-N(PI)-phosphohistidine-fructose phosphotransferase system transporter activity"/>
    <property type="evidence" value="ECO:0007669"/>
    <property type="project" value="InterPro"/>
</dbReference>
<feature type="domain" description="PTS EIIB type-2" evidence="15">
    <location>
        <begin position="117"/>
        <end position="212"/>
    </location>
</feature>
<dbReference type="GO" id="GO:0016301">
    <property type="term" value="F:kinase activity"/>
    <property type="evidence" value="ECO:0007669"/>
    <property type="project" value="UniProtKB-KW"/>
</dbReference>
<keyword evidence="5" id="KW-1003">Cell membrane</keyword>
<protein>
    <recommendedName>
        <fullName evidence="3">protein-N(pi)-phosphohistidine--D-fructose phosphotransferase</fullName>
        <ecNumber evidence="3">2.7.1.202</ecNumber>
    </recommendedName>
</protein>
<dbReference type="InterPro" id="IPR003353">
    <property type="entry name" value="PTS_IIB_fruc"/>
</dbReference>
<keyword evidence="8" id="KW-0808">Transferase</keyword>
<dbReference type="PROSITE" id="PS51104">
    <property type="entry name" value="PTS_EIIC_TYPE_2"/>
    <property type="match status" value="1"/>
</dbReference>
<dbReference type="InterPro" id="IPR036095">
    <property type="entry name" value="PTS_EIIB-like_sf"/>
</dbReference>
<dbReference type="InterPro" id="IPR003501">
    <property type="entry name" value="PTS_EIIB_2/3"/>
</dbReference>
<feature type="transmembrane region" description="Helical" evidence="14">
    <location>
        <begin position="356"/>
        <end position="378"/>
    </location>
</feature>
<keyword evidence="7" id="KW-0762">Sugar transport</keyword>
<evidence type="ECO:0000256" key="7">
    <source>
        <dbReference type="ARBA" id="ARBA00022597"/>
    </source>
</evidence>
<feature type="transmembrane region" description="Helical" evidence="14">
    <location>
        <begin position="398"/>
        <end position="416"/>
    </location>
</feature>
<dbReference type="GO" id="GO:0090563">
    <property type="term" value="F:protein-phosphocysteine-sugar phosphotransferase activity"/>
    <property type="evidence" value="ECO:0007669"/>
    <property type="project" value="TreeGrafter"/>
</dbReference>
<feature type="transmembrane region" description="Helical" evidence="14">
    <location>
        <begin position="540"/>
        <end position="561"/>
    </location>
</feature>
<dbReference type="InterPro" id="IPR013014">
    <property type="entry name" value="PTS_EIIC_2"/>
</dbReference>
<keyword evidence="4" id="KW-0813">Transport</keyword>
<feature type="domain" description="PTS EIIC type-2" evidence="16">
    <location>
        <begin position="237"/>
        <end position="571"/>
    </location>
</feature>
<keyword evidence="13 14" id="KW-0472">Membrane</keyword>
<dbReference type="InterPro" id="IPR050864">
    <property type="entry name" value="Bacterial_PTS_Sugar_Transport"/>
</dbReference>
<feature type="transmembrane region" description="Helical" evidence="14">
    <location>
        <begin position="499"/>
        <end position="518"/>
    </location>
</feature>
<keyword evidence="12 14" id="KW-1133">Transmembrane helix</keyword>
<dbReference type="EMBL" id="CP043909">
    <property type="protein sequence ID" value="QER39063.1"/>
    <property type="molecule type" value="Genomic_DNA"/>
</dbReference>
<feature type="transmembrane region" description="Helical" evidence="14">
    <location>
        <begin position="472"/>
        <end position="492"/>
    </location>
</feature>
<keyword evidence="11" id="KW-0418">Kinase</keyword>
<dbReference type="Pfam" id="PF02378">
    <property type="entry name" value="PTS_EIIC"/>
    <property type="match status" value="1"/>
</dbReference>
<dbReference type="GO" id="GO:0005351">
    <property type="term" value="F:carbohydrate:proton symporter activity"/>
    <property type="evidence" value="ECO:0007669"/>
    <property type="project" value="InterPro"/>
</dbReference>
<dbReference type="GO" id="GO:0009401">
    <property type="term" value="P:phosphoenolpyruvate-dependent sugar phosphotransferase system"/>
    <property type="evidence" value="ECO:0007669"/>
    <property type="project" value="UniProtKB-KW"/>
</dbReference>
<evidence type="ECO:0000256" key="6">
    <source>
        <dbReference type="ARBA" id="ARBA00022553"/>
    </source>
</evidence>
<dbReference type="CDD" id="cd05569">
    <property type="entry name" value="PTS_IIB_fructose"/>
    <property type="match status" value="1"/>
</dbReference>
<keyword evidence="9" id="KW-0598">Phosphotransferase system</keyword>
<sequence>MQTLNSILLVINHPQNPVDALILTKKLAQLAKQQGFESHTISVKDQIPNIAFSKVVFIGQTPTQLDPFKAYSVVTISLEQANQDIQQAFEYALTHAQPIDQLKAETQLNNTQQAQRFVAITACPTGVAHTFMAAEALQQGANKLGYQIDVETQGSVGAKNILTDEAIAAADIVILATDIEVNTDRFVGKRVYRCSTGFALKQTDKAFAEAISEATVLESSKQSKQTAENKSQEKTGVYKHLLTGVSFMLPMVVAGGLLIALSLCFGLNAAEETGSLAYILKQIGAAAFTLMVPMLSGYIAYSIADRPGLAPGLIGGLIATQLEAGFLGGIVSGFLAGYIALFLAKKIKLPTSLESLKPILIVPLLGTLSVGLIMYYVVGQPVAHIFEMMKDFLNNMGTTNAVLMGVVLASMMCIDLGGPINKAAYAFTVGLLTTNTYMPMAATMAGGMVPAIGMAIATLLAKNKFNQSERDAGKAAFVLGLCFISEGAIPFAAKDPMRVIPACILGGAVTGALVALFHCELVTPHGGVFVLLIPNAINHAWLYLAAITAGSCITGISYALLKRPEQKLETAPA</sequence>
<gene>
    <name evidence="17" type="ORF">F2A31_04835</name>
</gene>
<dbReference type="InterPro" id="IPR006327">
    <property type="entry name" value="PTS_IIC_fruc"/>
</dbReference>
<proteinExistence type="predicted"/>
<dbReference type="Pfam" id="PF02302">
    <property type="entry name" value="PTS_IIB"/>
    <property type="match status" value="1"/>
</dbReference>
<dbReference type="NCBIfam" id="TIGR01427">
    <property type="entry name" value="PTS_IIC_fructo"/>
    <property type="match status" value="1"/>
</dbReference>
<keyword evidence="10 14" id="KW-0812">Transmembrane</keyword>
<reference evidence="17 18" key="1">
    <citation type="submission" date="2019-09" db="EMBL/GenBank/DDBJ databases">
        <title>Acinetobacter sp. C16S1 isolated from saline soil.</title>
        <authorList>
            <person name="Xu L."/>
            <person name="Sun J.-Q."/>
        </authorList>
    </citation>
    <scope>NUCLEOTIDE SEQUENCE [LARGE SCALE GENOMIC DNA]</scope>
    <source>
        <strain evidence="17 18">C16S1</strain>
    </source>
</reference>
<evidence type="ECO:0000256" key="10">
    <source>
        <dbReference type="ARBA" id="ARBA00022692"/>
    </source>
</evidence>
<dbReference type="RefSeq" id="WP_150025435.1">
    <property type="nucleotide sequence ID" value="NZ_CP043909.1"/>
</dbReference>
<dbReference type="GO" id="GO:0005886">
    <property type="term" value="C:plasma membrane"/>
    <property type="evidence" value="ECO:0007669"/>
    <property type="project" value="UniProtKB-SubCell"/>
</dbReference>